<keyword evidence="3 5" id="KW-0472">Membrane</keyword>
<dbReference type="PANTHER" id="PTHR28263">
    <property type="entry name" value="GOLGI TO ER TRAFFIC PROTEIN 2"/>
    <property type="match status" value="1"/>
</dbReference>
<evidence type="ECO:0000256" key="3">
    <source>
        <dbReference type="ARBA" id="ARBA00023136"/>
    </source>
</evidence>
<dbReference type="GO" id="GO:0006890">
    <property type="term" value="P:retrograde vesicle-mediated transport, Golgi to endoplasmic reticulum"/>
    <property type="evidence" value="ECO:0007669"/>
    <property type="project" value="TreeGrafter"/>
</dbReference>
<dbReference type="OrthoDB" id="5393181at2759"/>
<dbReference type="Pfam" id="PF08690">
    <property type="entry name" value="GET2"/>
    <property type="match status" value="1"/>
</dbReference>
<accession>A0A6G1HDP3</accession>
<reference evidence="6" key="1">
    <citation type="journal article" date="2020" name="Stud. Mycol.">
        <title>101 Dothideomycetes genomes: a test case for predicting lifestyles and emergence of pathogens.</title>
        <authorList>
            <person name="Haridas S."/>
            <person name="Albert R."/>
            <person name="Binder M."/>
            <person name="Bloem J."/>
            <person name="Labutti K."/>
            <person name="Salamov A."/>
            <person name="Andreopoulos B."/>
            <person name="Baker S."/>
            <person name="Barry K."/>
            <person name="Bills G."/>
            <person name="Bluhm B."/>
            <person name="Cannon C."/>
            <person name="Castanera R."/>
            <person name="Culley D."/>
            <person name="Daum C."/>
            <person name="Ezra D."/>
            <person name="Gonzalez J."/>
            <person name="Henrissat B."/>
            <person name="Kuo A."/>
            <person name="Liang C."/>
            <person name="Lipzen A."/>
            <person name="Lutzoni F."/>
            <person name="Magnuson J."/>
            <person name="Mondo S."/>
            <person name="Nolan M."/>
            <person name="Ohm R."/>
            <person name="Pangilinan J."/>
            <person name="Park H.-J."/>
            <person name="Ramirez L."/>
            <person name="Alfaro M."/>
            <person name="Sun H."/>
            <person name="Tritt A."/>
            <person name="Yoshinaga Y."/>
            <person name="Zwiers L.-H."/>
            <person name="Turgeon B."/>
            <person name="Goodwin S."/>
            <person name="Spatafora J."/>
            <person name="Crous P."/>
            <person name="Grigoriev I."/>
        </authorList>
    </citation>
    <scope>NUCLEOTIDE SEQUENCE</scope>
    <source>
        <strain evidence="6">CBS 113979</strain>
    </source>
</reference>
<keyword evidence="1 5" id="KW-0812">Transmembrane</keyword>
<organism evidence="6 7">
    <name type="scientific">Aulographum hederae CBS 113979</name>
    <dbReference type="NCBI Taxonomy" id="1176131"/>
    <lineage>
        <taxon>Eukaryota</taxon>
        <taxon>Fungi</taxon>
        <taxon>Dikarya</taxon>
        <taxon>Ascomycota</taxon>
        <taxon>Pezizomycotina</taxon>
        <taxon>Dothideomycetes</taxon>
        <taxon>Pleosporomycetidae</taxon>
        <taxon>Aulographales</taxon>
        <taxon>Aulographaceae</taxon>
    </lineage>
</organism>
<dbReference type="Proteomes" id="UP000800041">
    <property type="component" value="Unassembled WGS sequence"/>
</dbReference>
<feature type="compositionally biased region" description="Pro residues" evidence="4">
    <location>
        <begin position="100"/>
        <end position="111"/>
    </location>
</feature>
<sequence>METPPETESPAQKRARLQREKRNAKLATGAQSRLDAITKLSGRNAPPGTDIPPPSSTTSTSTSTSTPTPAGDPDEVDISQHYYTPTSSNPSTLQNSQRPDPSPFGPSPFPPSGAQDSGGNEDPMLRMLQQMMGSGGPGGGGMPGMPSPGQENGGGEQDPMMAMLQQMMGSGAGGPGGPGSGGGMPDMASMFSGMGGADAAAQAPNSAYLWRIVHFLVSLVLACYISWSTAFTGSQSSRRGPTPAEDSFYETSHIETTPQRLFYLFATFEIILQTSRYFVEKGQVMQPGILGTMGRMLPPPWGGYVRVLGRYGVIYTTVVADAMVVVFVLGVVAWWRGNGV</sequence>
<evidence type="ECO:0000256" key="1">
    <source>
        <dbReference type="ARBA" id="ARBA00022692"/>
    </source>
</evidence>
<protein>
    <recommendedName>
        <fullName evidence="8">GET complex, subunit GET2</fullName>
    </recommendedName>
</protein>
<gene>
    <name evidence="6" type="ORF">K402DRAFT_443554</name>
</gene>
<feature type="compositionally biased region" description="Low complexity" evidence="4">
    <location>
        <begin position="56"/>
        <end position="69"/>
    </location>
</feature>
<keyword evidence="7" id="KW-1185">Reference proteome</keyword>
<evidence type="ECO:0000256" key="5">
    <source>
        <dbReference type="SAM" id="Phobius"/>
    </source>
</evidence>
<feature type="region of interest" description="Disordered" evidence="4">
    <location>
        <begin position="1"/>
        <end position="158"/>
    </location>
</feature>
<dbReference type="EMBL" id="ML977139">
    <property type="protein sequence ID" value="KAF1991341.1"/>
    <property type="molecule type" value="Genomic_DNA"/>
</dbReference>
<dbReference type="AlphaFoldDB" id="A0A6G1HDP3"/>
<keyword evidence="2 5" id="KW-1133">Transmembrane helix</keyword>
<feature type="transmembrane region" description="Helical" evidence="5">
    <location>
        <begin position="313"/>
        <end position="335"/>
    </location>
</feature>
<evidence type="ECO:0000313" key="6">
    <source>
        <dbReference type="EMBL" id="KAF1991341.1"/>
    </source>
</evidence>
<evidence type="ECO:0000313" key="7">
    <source>
        <dbReference type="Proteomes" id="UP000800041"/>
    </source>
</evidence>
<name>A0A6G1HDP3_9PEZI</name>
<evidence type="ECO:0000256" key="2">
    <source>
        <dbReference type="ARBA" id="ARBA00022989"/>
    </source>
</evidence>
<dbReference type="PANTHER" id="PTHR28263:SF1">
    <property type="entry name" value="GOLGI TO ER TRAFFIC PROTEIN 2"/>
    <property type="match status" value="1"/>
</dbReference>
<feature type="compositionally biased region" description="Gly residues" evidence="4">
    <location>
        <begin position="133"/>
        <end position="143"/>
    </location>
</feature>
<evidence type="ECO:0000256" key="4">
    <source>
        <dbReference type="SAM" id="MobiDB-lite"/>
    </source>
</evidence>
<proteinExistence type="predicted"/>
<feature type="compositionally biased region" description="Polar residues" evidence="4">
    <location>
        <begin position="81"/>
        <end position="99"/>
    </location>
</feature>
<evidence type="ECO:0008006" key="8">
    <source>
        <dbReference type="Google" id="ProtNLM"/>
    </source>
</evidence>
<dbReference type="InterPro" id="IPR028143">
    <property type="entry name" value="Get2/sif1"/>
</dbReference>